<name>A0A066RVU2_9GAMM</name>
<dbReference type="STRING" id="1654360.EA58_09935"/>
<comment type="caution">
    <text evidence="2">The sequence shown here is derived from an EMBL/GenBank/DDBJ whole genome shotgun (WGS) entry which is preliminary data.</text>
</comment>
<protein>
    <recommendedName>
        <fullName evidence="4">C2H2-type domain-containing protein</fullName>
    </recommendedName>
</protein>
<gene>
    <name evidence="2" type="ORF">EA58_09935</name>
</gene>
<evidence type="ECO:0008006" key="4">
    <source>
        <dbReference type="Google" id="ProtNLM"/>
    </source>
</evidence>
<feature type="compositionally biased region" description="Basic and acidic residues" evidence="1">
    <location>
        <begin position="136"/>
        <end position="152"/>
    </location>
</feature>
<dbReference type="Proteomes" id="UP000027192">
    <property type="component" value="Unassembled WGS sequence"/>
</dbReference>
<dbReference type="EMBL" id="JMIB01000018">
    <property type="protein sequence ID" value="KDM91817.1"/>
    <property type="molecule type" value="Genomic_DNA"/>
</dbReference>
<reference evidence="2 3" key="1">
    <citation type="submission" date="2014-04" db="EMBL/GenBank/DDBJ databases">
        <title>Draft genome sequence of Photobacterium halotolerans S2753: a solonamide, ngercheumicin and holomycin producer.</title>
        <authorList>
            <person name="Machado H.R."/>
            <person name="Gram L."/>
        </authorList>
    </citation>
    <scope>NUCLEOTIDE SEQUENCE [LARGE SCALE GENOMIC DNA]</scope>
    <source>
        <strain evidence="2 3">S2753</strain>
    </source>
</reference>
<dbReference type="AlphaFoldDB" id="A0A066RVU2"/>
<organism evidence="2 3">
    <name type="scientific">Photobacterium galatheae</name>
    <dbReference type="NCBI Taxonomy" id="1654360"/>
    <lineage>
        <taxon>Bacteria</taxon>
        <taxon>Pseudomonadati</taxon>
        <taxon>Pseudomonadota</taxon>
        <taxon>Gammaproteobacteria</taxon>
        <taxon>Vibrionales</taxon>
        <taxon>Vibrionaceae</taxon>
        <taxon>Photobacterium</taxon>
    </lineage>
</organism>
<evidence type="ECO:0000313" key="3">
    <source>
        <dbReference type="Proteomes" id="UP000027192"/>
    </source>
</evidence>
<dbReference type="OrthoDB" id="9831527at2"/>
<keyword evidence="3" id="KW-1185">Reference proteome</keyword>
<dbReference type="RefSeq" id="WP_036751749.1">
    <property type="nucleotide sequence ID" value="NZ_JAGSGC010000001.1"/>
</dbReference>
<accession>A0A066RVU2</accession>
<sequence length="180" mass="20475">MKQFKCTGCGLLFSSEVDNNQHQSECQNYILKIEPSFKIKHSKKKRQLRASVQGSFEWALRMPLPKNSKKFLMAMDEKYSQADLEKEVLRLEREIIFGKSDSEKCLNRQIVASHLLKQKIAISVKIKMEVELQQKRDAEQKKVKGQAKRDRTQGSALGGEFDKRCGLFVSGGAPGLGKRA</sequence>
<evidence type="ECO:0000313" key="2">
    <source>
        <dbReference type="EMBL" id="KDM91817.1"/>
    </source>
</evidence>
<proteinExistence type="predicted"/>
<evidence type="ECO:0000256" key="1">
    <source>
        <dbReference type="SAM" id="MobiDB-lite"/>
    </source>
</evidence>
<feature type="region of interest" description="Disordered" evidence="1">
    <location>
        <begin position="136"/>
        <end position="158"/>
    </location>
</feature>